<dbReference type="SUPFAM" id="SSF50985">
    <property type="entry name" value="RCC1/BLIP-II"/>
    <property type="match status" value="1"/>
</dbReference>
<protein>
    <recommendedName>
        <fullName evidence="5">FYVE-type domain-containing protein</fullName>
    </recommendedName>
</protein>
<reference evidence="3 4" key="1">
    <citation type="submission" date="2012-04" db="EMBL/GenBank/DDBJ databases">
        <title>The Genome Sequence of Saprolegnia declina VS20.</title>
        <authorList>
            <consortium name="The Broad Institute Genome Sequencing Platform"/>
            <person name="Russ C."/>
            <person name="Nusbaum C."/>
            <person name="Tyler B."/>
            <person name="van West P."/>
            <person name="Dieguez-Uribeondo J."/>
            <person name="de Bruijn I."/>
            <person name="Tripathy S."/>
            <person name="Jiang R."/>
            <person name="Young S.K."/>
            <person name="Zeng Q."/>
            <person name="Gargeya S."/>
            <person name="Fitzgerald M."/>
            <person name="Haas B."/>
            <person name="Abouelleil A."/>
            <person name="Alvarado L."/>
            <person name="Arachchi H.M."/>
            <person name="Berlin A."/>
            <person name="Chapman S.B."/>
            <person name="Goldberg J."/>
            <person name="Griggs A."/>
            <person name="Gujja S."/>
            <person name="Hansen M."/>
            <person name="Howarth C."/>
            <person name="Imamovic A."/>
            <person name="Larimer J."/>
            <person name="McCowen C."/>
            <person name="Montmayeur A."/>
            <person name="Murphy C."/>
            <person name="Neiman D."/>
            <person name="Pearson M."/>
            <person name="Priest M."/>
            <person name="Roberts A."/>
            <person name="Saif S."/>
            <person name="Shea T."/>
            <person name="Sisk P."/>
            <person name="Sykes S."/>
            <person name="Wortman J."/>
            <person name="Nusbaum C."/>
            <person name="Birren B."/>
        </authorList>
    </citation>
    <scope>NUCLEOTIDE SEQUENCE [LARGE SCALE GENOMIC DNA]</scope>
    <source>
        <strain evidence="3 4">VS20</strain>
    </source>
</reference>
<keyword evidence="1" id="KW-0677">Repeat</keyword>
<feature type="repeat" description="RCC1" evidence="2">
    <location>
        <begin position="209"/>
        <end position="258"/>
    </location>
</feature>
<gene>
    <name evidence="3" type="ORF">SDRG_05463</name>
</gene>
<dbReference type="Proteomes" id="UP000030762">
    <property type="component" value="Unassembled WGS sequence"/>
</dbReference>
<dbReference type="EMBL" id="JH767145">
    <property type="protein sequence ID" value="EQC37238.1"/>
    <property type="molecule type" value="Genomic_DNA"/>
</dbReference>
<dbReference type="eggNOG" id="KOG1426">
    <property type="taxonomic scope" value="Eukaryota"/>
</dbReference>
<dbReference type="Gene3D" id="2.130.10.30">
    <property type="entry name" value="Regulator of chromosome condensation 1/beta-lactamase-inhibitor protein II"/>
    <property type="match status" value="2"/>
</dbReference>
<sequence>MGDERYPAPSAPHGLSRLGYELRVAATLRRAAEPLLETDVFAWGYGVEGSLGRDNTQTANLPVRVSALRHASIAQVAAGRHLTLFLDDAGQVYQCGRVGDYVTAANWVPRPVHGLPPMQSVAAGTRACFAIAAPRRVRPLTLGRDDDGEVAVPLDDGGGVVYAWGDGCHGQLGLGCDASMTVPQPVALPTPVVRVCAGHHFTLAITSQGDLYSWGRNSHGQLGHGSTALEPTPRRVEGLPRVRTVAAGTSHVLALCGTTVYSWGRSQHGCLGLGGDDRDVPSPVEVAYFRCMRAEKAAAGSDHSLVVCMLGVRTFLYAFGSNAFGQLGLNLTIPYLDTPQCAQEFEYAASSRRIAQIHAGDRFSVALLTNGEVCTWGDGTHGKTSHGVQRQATCVPWAIDAIASRFAIDVAVGFAHGLCRFRQDAATRMNRFRQFLVPRVISHLLPPERGSLSRACVCTSTLQTSSAPLGLHYHCTTCQKQPLCRHCSLRCHRQHTIELVARDHVGAQCVCEACPAATLPSVPESSVSNAASTRRTLPFG</sequence>
<dbReference type="Pfam" id="PF00415">
    <property type="entry name" value="RCC1"/>
    <property type="match status" value="5"/>
</dbReference>
<dbReference type="VEuPathDB" id="FungiDB:SDRG_05463"/>
<evidence type="ECO:0000256" key="1">
    <source>
        <dbReference type="ARBA" id="ARBA00022737"/>
    </source>
</evidence>
<evidence type="ECO:0008006" key="5">
    <source>
        <dbReference type="Google" id="ProtNLM"/>
    </source>
</evidence>
<dbReference type="PANTHER" id="PTHR22870:SF408">
    <property type="entry name" value="OS09G0560450 PROTEIN"/>
    <property type="match status" value="1"/>
</dbReference>
<feature type="repeat" description="RCC1" evidence="2">
    <location>
        <begin position="258"/>
        <end position="310"/>
    </location>
</feature>
<dbReference type="PANTHER" id="PTHR22870">
    <property type="entry name" value="REGULATOR OF CHROMOSOME CONDENSATION"/>
    <property type="match status" value="1"/>
</dbReference>
<dbReference type="PROSITE" id="PS50012">
    <property type="entry name" value="RCC1_3"/>
    <property type="match status" value="6"/>
</dbReference>
<dbReference type="AlphaFoldDB" id="T0RX99"/>
<dbReference type="PRINTS" id="PR00633">
    <property type="entry name" value="RCCNDNSATION"/>
</dbReference>
<dbReference type="InterPro" id="IPR000408">
    <property type="entry name" value="Reg_chr_condens"/>
</dbReference>
<dbReference type="InterPro" id="IPR051210">
    <property type="entry name" value="Ub_ligase/GEF_domain"/>
</dbReference>
<evidence type="ECO:0000313" key="4">
    <source>
        <dbReference type="Proteomes" id="UP000030762"/>
    </source>
</evidence>
<dbReference type="RefSeq" id="XP_008609400.1">
    <property type="nucleotide sequence ID" value="XM_008611178.1"/>
</dbReference>
<dbReference type="InParanoid" id="T0RX99"/>
<dbReference type="STRING" id="1156394.T0RX99"/>
<proteinExistence type="predicted"/>
<feature type="repeat" description="RCC1" evidence="2">
    <location>
        <begin position="159"/>
        <end position="208"/>
    </location>
</feature>
<name>T0RX99_SAPDV</name>
<accession>T0RX99</accession>
<dbReference type="InterPro" id="IPR009091">
    <property type="entry name" value="RCC1/BLIP-II"/>
</dbReference>
<dbReference type="GeneID" id="19946190"/>
<feature type="repeat" description="RCC1" evidence="2">
    <location>
        <begin position="314"/>
        <end position="370"/>
    </location>
</feature>
<evidence type="ECO:0000256" key="2">
    <source>
        <dbReference type="PROSITE-ProRule" id="PRU00235"/>
    </source>
</evidence>
<feature type="repeat" description="RCC1" evidence="2">
    <location>
        <begin position="38"/>
        <end position="89"/>
    </location>
</feature>
<evidence type="ECO:0000313" key="3">
    <source>
        <dbReference type="EMBL" id="EQC37238.1"/>
    </source>
</evidence>
<dbReference type="OrthoDB" id="5981550at2759"/>
<keyword evidence="4" id="KW-1185">Reference proteome</keyword>
<organism evidence="3 4">
    <name type="scientific">Saprolegnia diclina (strain VS20)</name>
    <dbReference type="NCBI Taxonomy" id="1156394"/>
    <lineage>
        <taxon>Eukaryota</taxon>
        <taxon>Sar</taxon>
        <taxon>Stramenopiles</taxon>
        <taxon>Oomycota</taxon>
        <taxon>Saprolegniomycetes</taxon>
        <taxon>Saprolegniales</taxon>
        <taxon>Saprolegniaceae</taxon>
        <taxon>Saprolegnia</taxon>
    </lineage>
</organism>
<dbReference type="OMA" id="RWRKFPL"/>
<feature type="repeat" description="RCC1" evidence="2">
    <location>
        <begin position="371"/>
        <end position="423"/>
    </location>
</feature>